<evidence type="ECO:0000256" key="1">
    <source>
        <dbReference type="SAM" id="MobiDB-lite"/>
    </source>
</evidence>
<dbReference type="Pfam" id="PF01663">
    <property type="entry name" value="Phosphodiest"/>
    <property type="match status" value="1"/>
</dbReference>
<feature type="region of interest" description="Disordered" evidence="1">
    <location>
        <begin position="281"/>
        <end position="311"/>
    </location>
</feature>
<dbReference type="Gene3D" id="3.40.720.10">
    <property type="entry name" value="Alkaline Phosphatase, subunit A"/>
    <property type="match status" value="2"/>
</dbReference>
<dbReference type="EMBL" id="JAOPJZ010000001">
    <property type="protein sequence ID" value="MCU4750478.1"/>
    <property type="molecule type" value="Genomic_DNA"/>
</dbReference>
<comment type="caution">
    <text evidence="2">The sequence shown here is derived from an EMBL/GenBank/DDBJ whole genome shotgun (WGS) entry which is preliminary data.</text>
</comment>
<dbReference type="PANTHER" id="PTHR10151">
    <property type="entry name" value="ECTONUCLEOTIDE PYROPHOSPHATASE/PHOSPHODIESTERASE"/>
    <property type="match status" value="1"/>
</dbReference>
<dbReference type="InterPro" id="IPR017850">
    <property type="entry name" value="Alkaline_phosphatase_core_sf"/>
</dbReference>
<keyword evidence="3" id="KW-1185">Reference proteome</keyword>
<dbReference type="SUPFAM" id="SSF53649">
    <property type="entry name" value="Alkaline phosphatase-like"/>
    <property type="match status" value="1"/>
</dbReference>
<dbReference type="PANTHER" id="PTHR10151:SF120">
    <property type="entry name" value="BIS(5'-ADENOSYL)-TRIPHOSPHATASE"/>
    <property type="match status" value="1"/>
</dbReference>
<dbReference type="RefSeq" id="WP_342805302.1">
    <property type="nucleotide sequence ID" value="NZ_JAOPJZ010000001.1"/>
</dbReference>
<name>A0AAP3E4I1_9EURY</name>
<gene>
    <name evidence="2" type="ORF">OB919_00535</name>
</gene>
<dbReference type="InterPro" id="IPR002591">
    <property type="entry name" value="Phosphodiest/P_Trfase"/>
</dbReference>
<organism evidence="2 3">
    <name type="scientific">Natronosalvus hydrolyticus</name>
    <dbReference type="NCBI Taxonomy" id="2979988"/>
    <lineage>
        <taxon>Archaea</taxon>
        <taxon>Methanobacteriati</taxon>
        <taxon>Methanobacteriota</taxon>
        <taxon>Stenosarchaea group</taxon>
        <taxon>Halobacteria</taxon>
        <taxon>Halobacteriales</taxon>
        <taxon>Natrialbaceae</taxon>
        <taxon>Natronosalvus</taxon>
    </lineage>
</organism>
<feature type="compositionally biased region" description="Polar residues" evidence="1">
    <location>
        <begin position="281"/>
        <end position="290"/>
    </location>
</feature>
<dbReference type="AlphaFoldDB" id="A0AAP3E4I1"/>
<protein>
    <submittedName>
        <fullName evidence="2">Alkaline phosphatase family protein</fullName>
    </submittedName>
</protein>
<dbReference type="GO" id="GO:0016787">
    <property type="term" value="F:hydrolase activity"/>
    <property type="evidence" value="ECO:0007669"/>
    <property type="project" value="UniProtKB-ARBA"/>
</dbReference>
<sequence length="556" mass="60605">MVTTENTATKTVVIGLDALDKRYLERFESSMPNVRALRDRGVEATLESTHPPWTGSAWPSMYTGCDPSHHGVYGFFRYDTYPDEGELVSRADVDRPAIWDYLSSEGASSVVLNVPVTHPADQIAGVLIPGYLAGEDADGHPEGVREALDDELGEPYRIYSSHEVSGDSEKKLTGYLELIDQRRRAACSLLEREDWEFAFIQVQKTDAVFHNFDDDEAFRSIYEAADRLVGDVLETIDETVNVIVCSDHGIGPVTGHSIYVNEILRQHDYVVATDGQGGRTNLSSVKTTLTDPDGGQPAESGTVNSDGGQPGVSSRAAKWVIDRLGIRPGSVYGAAERVGLESALLRLTPDSLVAAAGETVDWRDSKAYCTEGTRLGVRINLEGREPNGTVSPAEYETVRDDLISILSSFETPDGKPAFELVCRREAVYDGPHADRAPDILVRPTEMNNNIKTELYGRTTVPIDVYDHKLDGVFLAAGPGIDETWSDDRLSLTDVAPITMSLLGYPVPDSMTGTPPSSLLTVPVRSGQYEPIDYGTAAVPNVDTEGVTNRLEDLGYL</sequence>
<proteinExistence type="predicted"/>
<evidence type="ECO:0000313" key="3">
    <source>
        <dbReference type="Proteomes" id="UP001321047"/>
    </source>
</evidence>
<accession>A0AAP3E4I1</accession>
<dbReference type="Proteomes" id="UP001321047">
    <property type="component" value="Unassembled WGS sequence"/>
</dbReference>
<reference evidence="2 3" key="1">
    <citation type="submission" date="2022-09" db="EMBL/GenBank/DDBJ databases">
        <title>Enrichment on poylsaccharides allowed isolation of novel metabolic and taxonomic groups of Haloarchaea.</title>
        <authorList>
            <person name="Sorokin D.Y."/>
            <person name="Elcheninov A.G."/>
            <person name="Khizhniak T.V."/>
            <person name="Kolganova T.V."/>
            <person name="Kublanov I.V."/>
        </authorList>
    </citation>
    <scope>NUCLEOTIDE SEQUENCE [LARGE SCALE GENOMIC DNA]</scope>
    <source>
        <strain evidence="2 3">AArc-curdl1</strain>
    </source>
</reference>
<evidence type="ECO:0000313" key="2">
    <source>
        <dbReference type="EMBL" id="MCU4750478.1"/>
    </source>
</evidence>